<feature type="transmembrane region" description="Helical" evidence="8">
    <location>
        <begin position="20"/>
        <end position="38"/>
    </location>
</feature>
<comment type="subcellular location">
    <subcellularLocation>
        <location evidence="1">Cell inner membrane</location>
        <topology evidence="1">Multi-pass membrane protein</topology>
    </subcellularLocation>
    <subcellularLocation>
        <location evidence="8">Cell membrane</location>
        <topology evidence="8">Multi-pass membrane protein</topology>
    </subcellularLocation>
</comment>
<proteinExistence type="inferred from homology"/>
<keyword evidence="10" id="KW-1185">Reference proteome</keyword>
<keyword evidence="5 8" id="KW-0812">Transmembrane</keyword>
<evidence type="ECO:0000313" key="9">
    <source>
        <dbReference type="EMBL" id="MFC5067074.1"/>
    </source>
</evidence>
<evidence type="ECO:0000256" key="8">
    <source>
        <dbReference type="RuleBase" id="RU362048"/>
    </source>
</evidence>
<keyword evidence="7 8" id="KW-0472">Membrane</keyword>
<evidence type="ECO:0000256" key="7">
    <source>
        <dbReference type="ARBA" id="ARBA00023136"/>
    </source>
</evidence>
<feature type="transmembrane region" description="Helical" evidence="8">
    <location>
        <begin position="201"/>
        <end position="219"/>
    </location>
</feature>
<feature type="transmembrane region" description="Helical" evidence="8">
    <location>
        <begin position="159"/>
        <end position="180"/>
    </location>
</feature>
<evidence type="ECO:0000256" key="6">
    <source>
        <dbReference type="ARBA" id="ARBA00022989"/>
    </source>
</evidence>
<dbReference type="PANTHER" id="PTHR33508:SF2">
    <property type="entry name" value="UPF0056 INNER MEMBRANE PROTEIN MARC"/>
    <property type="match status" value="1"/>
</dbReference>
<dbReference type="InterPro" id="IPR002771">
    <property type="entry name" value="Multi_antbiot-R_MarC"/>
</dbReference>
<organism evidence="9 10">
    <name type="scientific">Flaviflagellibacter deserti</name>
    <dbReference type="NCBI Taxonomy" id="2267266"/>
    <lineage>
        <taxon>Bacteria</taxon>
        <taxon>Pseudomonadati</taxon>
        <taxon>Pseudomonadota</taxon>
        <taxon>Alphaproteobacteria</taxon>
        <taxon>Hyphomicrobiales</taxon>
        <taxon>Flaviflagellibacter</taxon>
    </lineage>
</organism>
<keyword evidence="6 8" id="KW-1133">Transmembrane helix</keyword>
<evidence type="ECO:0000256" key="4">
    <source>
        <dbReference type="ARBA" id="ARBA00022519"/>
    </source>
</evidence>
<feature type="transmembrane region" description="Helical" evidence="8">
    <location>
        <begin position="125"/>
        <end position="147"/>
    </location>
</feature>
<evidence type="ECO:0000256" key="3">
    <source>
        <dbReference type="ARBA" id="ARBA00022475"/>
    </source>
</evidence>
<dbReference type="EMBL" id="JBHSJF010000003">
    <property type="protein sequence ID" value="MFC5067074.1"/>
    <property type="molecule type" value="Genomic_DNA"/>
</dbReference>
<evidence type="ECO:0000313" key="10">
    <source>
        <dbReference type="Proteomes" id="UP001595796"/>
    </source>
</evidence>
<dbReference type="Pfam" id="PF01914">
    <property type="entry name" value="MarC"/>
    <property type="match status" value="1"/>
</dbReference>
<sequence>MMPAPPVETPMPTATETFLLSFSALFSIVNPPGSALIFSQATADRSHFERLILARRIGIYSAIIMLVALWGGAYILSFFGITLAALRVAGGVVVAASAWSLLFLTESYEADKQKQASEAAGYEDVAFFPLTMPFTAGPGTISVAIAIGANHPHSNEEFLAFVAGASAAALAVAIIVWLAYSSADRLLNFLGPGGARALSRLSAFLLLCIGTQIAMNGISEFLQSLWPHT</sequence>
<protein>
    <recommendedName>
        <fullName evidence="8">UPF0056 membrane protein</fullName>
    </recommendedName>
</protein>
<evidence type="ECO:0000256" key="1">
    <source>
        <dbReference type="ARBA" id="ARBA00004429"/>
    </source>
</evidence>
<keyword evidence="4" id="KW-0997">Cell inner membrane</keyword>
<comment type="similarity">
    <text evidence="2 8">Belongs to the UPF0056 (MarC) family.</text>
</comment>
<dbReference type="NCBIfam" id="TIGR00427">
    <property type="entry name" value="NAAT family transporter"/>
    <property type="match status" value="1"/>
</dbReference>
<reference evidence="10" key="1">
    <citation type="journal article" date="2019" name="Int. J. Syst. Evol. Microbiol.">
        <title>The Global Catalogue of Microorganisms (GCM) 10K type strain sequencing project: providing services to taxonomists for standard genome sequencing and annotation.</title>
        <authorList>
            <consortium name="The Broad Institute Genomics Platform"/>
            <consortium name="The Broad Institute Genome Sequencing Center for Infectious Disease"/>
            <person name="Wu L."/>
            <person name="Ma J."/>
        </authorList>
    </citation>
    <scope>NUCLEOTIDE SEQUENCE [LARGE SCALE GENOMIC DNA]</scope>
    <source>
        <strain evidence="10">CGMCC 1.16444</strain>
    </source>
</reference>
<feature type="transmembrane region" description="Helical" evidence="8">
    <location>
        <begin position="59"/>
        <end position="79"/>
    </location>
</feature>
<name>A0ABV9YXX8_9HYPH</name>
<evidence type="ECO:0000256" key="5">
    <source>
        <dbReference type="ARBA" id="ARBA00022692"/>
    </source>
</evidence>
<keyword evidence="3" id="KW-1003">Cell membrane</keyword>
<accession>A0ABV9YXX8</accession>
<evidence type="ECO:0000256" key="2">
    <source>
        <dbReference type="ARBA" id="ARBA00009784"/>
    </source>
</evidence>
<dbReference type="Proteomes" id="UP001595796">
    <property type="component" value="Unassembled WGS sequence"/>
</dbReference>
<dbReference type="PANTHER" id="PTHR33508">
    <property type="entry name" value="UPF0056 MEMBRANE PROTEIN YHCE"/>
    <property type="match status" value="1"/>
</dbReference>
<feature type="transmembrane region" description="Helical" evidence="8">
    <location>
        <begin position="85"/>
        <end position="104"/>
    </location>
</feature>
<gene>
    <name evidence="9" type="ORF">ACFPFW_03485</name>
</gene>
<dbReference type="RefSeq" id="WP_114957471.1">
    <property type="nucleotide sequence ID" value="NZ_JBHSJF010000003.1"/>
</dbReference>
<comment type="caution">
    <text evidence="9">The sequence shown here is derived from an EMBL/GenBank/DDBJ whole genome shotgun (WGS) entry which is preliminary data.</text>
</comment>